<name>A0A2N3LJ98_9BACI</name>
<dbReference type="OrthoDB" id="569879at2"/>
<keyword evidence="3" id="KW-1185">Reference proteome</keyword>
<sequence>MKRRAGYNGEKSVNYHLSFLEDKKYHILHDLRLENIRGQHFQIDTFLSTPKFITIIDIKNISGTILFDHHFHQLIQKNGDIERAYQDPISQVKRHQLQLKEWLNHYKFPDIPILPRVVISNSSTIIKEIGNSKDSQMITKAVHINFEISNFDKIYTKEKITVKEWTKLSKLLIKKHTPEEYNVLENFNIHKNEILTGVHCPNCSPIPMERIYGKWLCPSCHYISRTAHMSALRDYALIIGTSITNQGIRQFLHLSSKNIVNNIAKSMNLPHTGVGKARIYHLQQLL</sequence>
<reference evidence="2 3" key="1">
    <citation type="submission" date="2017-11" db="EMBL/GenBank/DDBJ databases">
        <title>Bacillus camelliae sp. nov., isolated from pu'er tea.</title>
        <authorList>
            <person name="Niu L."/>
        </authorList>
    </citation>
    <scope>NUCLEOTIDE SEQUENCE [LARGE SCALE GENOMIC DNA]</scope>
    <source>
        <strain evidence="2 3">7578-1</strain>
    </source>
</reference>
<evidence type="ECO:0000313" key="2">
    <source>
        <dbReference type="EMBL" id="PKR84655.1"/>
    </source>
</evidence>
<dbReference type="Proteomes" id="UP000233440">
    <property type="component" value="Unassembled WGS sequence"/>
</dbReference>
<evidence type="ECO:0000313" key="3">
    <source>
        <dbReference type="Proteomes" id="UP000233440"/>
    </source>
</evidence>
<protein>
    <submittedName>
        <fullName evidence="2">NERD nuclease</fullName>
    </submittedName>
</protein>
<evidence type="ECO:0000259" key="1">
    <source>
        <dbReference type="PROSITE" id="PS50965"/>
    </source>
</evidence>
<dbReference type="Pfam" id="PF08378">
    <property type="entry name" value="NERD"/>
    <property type="match status" value="1"/>
</dbReference>
<dbReference type="EMBL" id="PIQO01000009">
    <property type="protein sequence ID" value="PKR84655.1"/>
    <property type="molecule type" value="Genomic_DNA"/>
</dbReference>
<proteinExistence type="predicted"/>
<dbReference type="RefSeq" id="WP_101354679.1">
    <property type="nucleotide sequence ID" value="NZ_PIQO01000009.1"/>
</dbReference>
<dbReference type="InterPro" id="IPR011528">
    <property type="entry name" value="NERD"/>
</dbReference>
<gene>
    <name evidence="2" type="ORF">CWO92_13165</name>
</gene>
<organism evidence="2 3">
    <name type="scientific">Heyndrickxia camelliae</name>
    <dbReference type="NCBI Taxonomy" id="1707093"/>
    <lineage>
        <taxon>Bacteria</taxon>
        <taxon>Bacillati</taxon>
        <taxon>Bacillota</taxon>
        <taxon>Bacilli</taxon>
        <taxon>Bacillales</taxon>
        <taxon>Bacillaceae</taxon>
        <taxon>Heyndrickxia</taxon>
    </lineage>
</organism>
<dbReference type="AlphaFoldDB" id="A0A2N3LJ98"/>
<dbReference type="PROSITE" id="PS50965">
    <property type="entry name" value="NERD"/>
    <property type="match status" value="1"/>
</dbReference>
<accession>A0A2N3LJ98</accession>
<comment type="caution">
    <text evidence="2">The sequence shown here is derived from an EMBL/GenBank/DDBJ whole genome shotgun (WGS) entry which is preliminary data.</text>
</comment>
<feature type="domain" description="NERD" evidence="1">
    <location>
        <begin position="5"/>
        <end position="122"/>
    </location>
</feature>